<feature type="transmembrane region" description="Helical" evidence="9">
    <location>
        <begin position="374"/>
        <end position="394"/>
    </location>
</feature>
<evidence type="ECO:0000256" key="1">
    <source>
        <dbReference type="ARBA" id="ARBA00004141"/>
    </source>
</evidence>
<name>A0A5N6ZE72_9EURO</name>
<dbReference type="Gene3D" id="1.20.1250.20">
    <property type="entry name" value="MFS general substrate transporter like domains"/>
    <property type="match status" value="1"/>
</dbReference>
<accession>A0A5N6ZE72</accession>
<dbReference type="Pfam" id="PF00083">
    <property type="entry name" value="Sugar_tr"/>
    <property type="match status" value="1"/>
</dbReference>
<dbReference type="InterPro" id="IPR050814">
    <property type="entry name" value="Myo-inositol_Transporter"/>
</dbReference>
<evidence type="ECO:0000256" key="9">
    <source>
        <dbReference type="SAM" id="Phobius"/>
    </source>
</evidence>
<dbReference type="InterPro" id="IPR005828">
    <property type="entry name" value="MFS_sugar_transport-like"/>
</dbReference>
<dbReference type="PRINTS" id="PR00171">
    <property type="entry name" value="SUGRTRNSPORT"/>
</dbReference>
<protein>
    <recommendedName>
        <fullName evidence="10">Major facilitator superfamily (MFS) profile domain-containing protein</fullName>
    </recommendedName>
</protein>
<evidence type="ECO:0000256" key="6">
    <source>
        <dbReference type="ARBA" id="ARBA00023136"/>
    </source>
</evidence>
<evidence type="ECO:0000256" key="2">
    <source>
        <dbReference type="ARBA" id="ARBA00010992"/>
    </source>
</evidence>
<comment type="similarity">
    <text evidence="2 7">Belongs to the major facilitator superfamily. Sugar transporter (TC 2.A.1.1) family.</text>
</comment>
<keyword evidence="3 7" id="KW-0813">Transport</keyword>
<dbReference type="InterPro" id="IPR003663">
    <property type="entry name" value="Sugar/inositol_transpt"/>
</dbReference>
<keyword evidence="5 9" id="KW-1133">Transmembrane helix</keyword>
<feature type="transmembrane region" description="Helical" evidence="9">
    <location>
        <begin position="282"/>
        <end position="302"/>
    </location>
</feature>
<dbReference type="GO" id="GO:0022857">
    <property type="term" value="F:transmembrane transporter activity"/>
    <property type="evidence" value="ECO:0007669"/>
    <property type="project" value="InterPro"/>
</dbReference>
<dbReference type="EMBL" id="ML739049">
    <property type="protein sequence ID" value="KAE8355658.1"/>
    <property type="molecule type" value="Genomic_DNA"/>
</dbReference>
<feature type="transmembrane region" description="Helical" evidence="9">
    <location>
        <begin position="213"/>
        <end position="230"/>
    </location>
</feature>
<feature type="transmembrane region" description="Helical" evidence="9">
    <location>
        <begin position="540"/>
        <end position="559"/>
    </location>
</feature>
<feature type="compositionally biased region" description="Basic and acidic residues" evidence="8">
    <location>
        <begin position="1"/>
        <end position="15"/>
    </location>
</feature>
<gene>
    <name evidence="11" type="ORF">BDV28DRAFT_31091</name>
</gene>
<dbReference type="PROSITE" id="PS00217">
    <property type="entry name" value="SUGAR_TRANSPORT_2"/>
    <property type="match status" value="1"/>
</dbReference>
<evidence type="ECO:0000256" key="7">
    <source>
        <dbReference type="RuleBase" id="RU003346"/>
    </source>
</evidence>
<dbReference type="GO" id="GO:0015791">
    <property type="term" value="P:polyol transmembrane transport"/>
    <property type="evidence" value="ECO:0007669"/>
    <property type="project" value="UniProtKB-ARBA"/>
</dbReference>
<feature type="domain" description="Major facilitator superfamily (MFS) profile" evidence="10">
    <location>
        <begin position="125"/>
        <end position="563"/>
    </location>
</feature>
<dbReference type="AlphaFoldDB" id="A0A5N6ZE72"/>
<feature type="transmembrane region" description="Helical" evidence="9">
    <location>
        <begin position="188"/>
        <end position="207"/>
    </location>
</feature>
<dbReference type="PANTHER" id="PTHR48020:SF17">
    <property type="entry name" value="SUGAR TRANSPORTER, PUTATIVE (AFU_ORTHOLOGUE AFUA_8G06870)-RELATED"/>
    <property type="match status" value="1"/>
</dbReference>
<evidence type="ECO:0000313" key="12">
    <source>
        <dbReference type="Proteomes" id="UP000327118"/>
    </source>
</evidence>
<dbReference type="GO" id="GO:0016020">
    <property type="term" value="C:membrane"/>
    <property type="evidence" value="ECO:0007669"/>
    <property type="project" value="UniProtKB-SubCell"/>
</dbReference>
<keyword evidence="6 9" id="KW-0472">Membrane</keyword>
<sequence length="621" mass="70741">MKDDLDITHEDKPEGVEEVSPSVEHSEKLRRLSIYDVEGRSAHQLSAVFRNPLEGIPREQLLEDVDKFCVQYGLEEHRELFRKGALISQNPRDAQNLSELTEDEKEAIQREQTHKWSQPWQLYFMASMCSLAAAVQGMDETVNNGAQAIYLKELNITNEYLTGLVVGAPYLACAVIGCWLTEPMNRYLARRGTIFVSCFIAAVASVWEGVCNSWVNLFIARFVLGLGIGSKSSTVPVYAAECSPAPIRGALVMMWQMWTAFGIMLGNIMGVAFMGLSDDLSWRLMLGSTVVLPLIVCAQVYFCPESPRWLIEHKKIEKAFQAFRVLRSTDIQAARDLYYAYIGVELERKVNKGKNFFTMFLELFTIPRNARATLASWIVMFLQQFCGVNVIAYYSTSIFTQSGYTIQQALLASMGTGILNWVFALPAFFTIDTWGRRNLLLFTFPFLAICLFWAGFSFWIEEGITHSKKRVAMVTTGMYLFEVFYSPGEGPVPFTYSAEAFPLHVREVGMSWATATTWCFNFILSFTWPALLRAFKPQGAFGWYATWCLIGWVLVLLFVPETKALTLEELDQVFSVPTRKHAMYQLRNAVWHFRVWVLRQKLAPLPKFYEGAERLAQAREK</sequence>
<evidence type="ECO:0000259" key="10">
    <source>
        <dbReference type="PROSITE" id="PS50850"/>
    </source>
</evidence>
<comment type="subcellular location">
    <subcellularLocation>
        <location evidence="1">Membrane</location>
        <topology evidence="1">Multi-pass membrane protein</topology>
    </subcellularLocation>
</comment>
<dbReference type="FunFam" id="1.20.1250.20:FF:000100">
    <property type="entry name" value="MFS sugar transporter, putative"/>
    <property type="match status" value="1"/>
</dbReference>
<feature type="transmembrane region" description="Helical" evidence="9">
    <location>
        <begin position="406"/>
        <end position="427"/>
    </location>
</feature>
<dbReference type="Proteomes" id="UP000327118">
    <property type="component" value="Unassembled WGS sequence"/>
</dbReference>
<evidence type="ECO:0000256" key="3">
    <source>
        <dbReference type="ARBA" id="ARBA00022448"/>
    </source>
</evidence>
<reference evidence="12" key="1">
    <citation type="submission" date="2019-04" db="EMBL/GenBank/DDBJ databases">
        <title>Friends and foes A comparative genomics studyof 23 Aspergillus species from section Flavi.</title>
        <authorList>
            <consortium name="DOE Joint Genome Institute"/>
            <person name="Kjaerbolling I."/>
            <person name="Vesth T."/>
            <person name="Frisvad J.C."/>
            <person name="Nybo J.L."/>
            <person name="Theobald S."/>
            <person name="Kildgaard S."/>
            <person name="Isbrandt T."/>
            <person name="Kuo A."/>
            <person name="Sato A."/>
            <person name="Lyhne E.K."/>
            <person name="Kogle M.E."/>
            <person name="Wiebenga A."/>
            <person name="Kun R.S."/>
            <person name="Lubbers R.J."/>
            <person name="Makela M.R."/>
            <person name="Barry K."/>
            <person name="Chovatia M."/>
            <person name="Clum A."/>
            <person name="Daum C."/>
            <person name="Haridas S."/>
            <person name="He G."/>
            <person name="LaButti K."/>
            <person name="Lipzen A."/>
            <person name="Mondo S."/>
            <person name="Riley R."/>
            <person name="Salamov A."/>
            <person name="Simmons B.A."/>
            <person name="Magnuson J.K."/>
            <person name="Henrissat B."/>
            <person name="Mortensen U.H."/>
            <person name="Larsen T.O."/>
            <person name="Devries R.P."/>
            <person name="Grigoriev I.V."/>
            <person name="Machida M."/>
            <person name="Baker S.E."/>
            <person name="Andersen M.R."/>
        </authorList>
    </citation>
    <scope>NUCLEOTIDE SEQUENCE [LARGE SCALE GENOMIC DNA]</scope>
    <source>
        <strain evidence="12">CBS 553.77</strain>
    </source>
</reference>
<evidence type="ECO:0000256" key="8">
    <source>
        <dbReference type="SAM" id="MobiDB-lite"/>
    </source>
</evidence>
<dbReference type="InterPro" id="IPR020846">
    <property type="entry name" value="MFS_dom"/>
</dbReference>
<evidence type="ECO:0000256" key="5">
    <source>
        <dbReference type="ARBA" id="ARBA00022989"/>
    </source>
</evidence>
<feature type="transmembrane region" description="Helical" evidence="9">
    <location>
        <begin position="251"/>
        <end position="276"/>
    </location>
</feature>
<dbReference type="PROSITE" id="PS50850">
    <property type="entry name" value="MFS"/>
    <property type="match status" value="1"/>
</dbReference>
<dbReference type="InterPro" id="IPR036259">
    <property type="entry name" value="MFS_trans_sf"/>
</dbReference>
<feature type="transmembrane region" description="Helical" evidence="9">
    <location>
        <begin position="439"/>
        <end position="460"/>
    </location>
</feature>
<dbReference type="NCBIfam" id="TIGR00879">
    <property type="entry name" value="SP"/>
    <property type="match status" value="1"/>
</dbReference>
<feature type="transmembrane region" description="Helical" evidence="9">
    <location>
        <begin position="160"/>
        <end position="181"/>
    </location>
</feature>
<evidence type="ECO:0000313" key="11">
    <source>
        <dbReference type="EMBL" id="KAE8355658.1"/>
    </source>
</evidence>
<dbReference type="SUPFAM" id="SSF103473">
    <property type="entry name" value="MFS general substrate transporter"/>
    <property type="match status" value="1"/>
</dbReference>
<feature type="transmembrane region" description="Helical" evidence="9">
    <location>
        <begin position="509"/>
        <end position="528"/>
    </location>
</feature>
<evidence type="ECO:0000256" key="4">
    <source>
        <dbReference type="ARBA" id="ARBA00022692"/>
    </source>
</evidence>
<proteinExistence type="inferred from homology"/>
<dbReference type="GO" id="GO:0015798">
    <property type="term" value="P:myo-inositol transport"/>
    <property type="evidence" value="ECO:0007669"/>
    <property type="project" value="UniProtKB-ARBA"/>
</dbReference>
<dbReference type="OrthoDB" id="5290825at2759"/>
<dbReference type="InterPro" id="IPR005829">
    <property type="entry name" value="Sugar_transporter_CS"/>
</dbReference>
<feature type="region of interest" description="Disordered" evidence="8">
    <location>
        <begin position="1"/>
        <end position="24"/>
    </location>
</feature>
<dbReference type="PANTHER" id="PTHR48020">
    <property type="entry name" value="PROTON MYO-INOSITOL COTRANSPORTER"/>
    <property type="match status" value="1"/>
</dbReference>
<keyword evidence="4 9" id="KW-0812">Transmembrane</keyword>
<organism evidence="11 12">
    <name type="scientific">Aspergillus coremiiformis</name>
    <dbReference type="NCBI Taxonomy" id="138285"/>
    <lineage>
        <taxon>Eukaryota</taxon>
        <taxon>Fungi</taxon>
        <taxon>Dikarya</taxon>
        <taxon>Ascomycota</taxon>
        <taxon>Pezizomycotina</taxon>
        <taxon>Eurotiomycetes</taxon>
        <taxon>Eurotiomycetidae</taxon>
        <taxon>Eurotiales</taxon>
        <taxon>Aspergillaceae</taxon>
        <taxon>Aspergillus</taxon>
        <taxon>Aspergillus subgen. Circumdati</taxon>
    </lineage>
</organism>
<keyword evidence="12" id="KW-1185">Reference proteome</keyword>